<dbReference type="AlphaFoldDB" id="A0A8E1WCY8"/>
<gene>
    <name evidence="5" type="ORF">HNQ96_001955</name>
</gene>
<comment type="caution">
    <text evidence="5">The sequence shown here is derived from an EMBL/GenBank/DDBJ whole genome shotgun (WGS) entry which is preliminary data.</text>
</comment>
<comment type="similarity">
    <text evidence="2">Belongs to the bacterial solute-binding protein 5 family.</text>
</comment>
<proteinExistence type="inferred from homology"/>
<feature type="signal peptide" evidence="3">
    <location>
        <begin position="1"/>
        <end position="23"/>
    </location>
</feature>
<dbReference type="Pfam" id="PF00496">
    <property type="entry name" value="SBP_bac_5"/>
    <property type="match status" value="1"/>
</dbReference>
<dbReference type="GO" id="GO:0015833">
    <property type="term" value="P:peptide transport"/>
    <property type="evidence" value="ECO:0007669"/>
    <property type="project" value="TreeGrafter"/>
</dbReference>
<evidence type="ECO:0000256" key="3">
    <source>
        <dbReference type="SAM" id="SignalP"/>
    </source>
</evidence>
<name>A0A8E1WCY8_9HYPH</name>
<comment type="subcellular location">
    <subcellularLocation>
        <location evidence="1">Periplasm</location>
    </subcellularLocation>
</comment>
<dbReference type="RefSeq" id="WP_246470586.1">
    <property type="nucleotide sequence ID" value="NZ_JACHGI010000002.1"/>
</dbReference>
<dbReference type="GO" id="GO:0043190">
    <property type="term" value="C:ATP-binding cassette (ABC) transporter complex"/>
    <property type="evidence" value="ECO:0007669"/>
    <property type="project" value="InterPro"/>
</dbReference>
<evidence type="ECO:0000256" key="2">
    <source>
        <dbReference type="ARBA" id="ARBA00005695"/>
    </source>
</evidence>
<dbReference type="CDD" id="cd08512">
    <property type="entry name" value="PBP2_NikA_DppA_OppA_like_7"/>
    <property type="match status" value="1"/>
</dbReference>
<organism evidence="5 6">
    <name type="scientific">Aminobacter carboxidus</name>
    <dbReference type="NCBI Taxonomy" id="376165"/>
    <lineage>
        <taxon>Bacteria</taxon>
        <taxon>Pseudomonadati</taxon>
        <taxon>Pseudomonadota</taxon>
        <taxon>Alphaproteobacteria</taxon>
        <taxon>Hyphomicrobiales</taxon>
        <taxon>Phyllobacteriaceae</taxon>
        <taxon>Aminobacter</taxon>
    </lineage>
</organism>
<evidence type="ECO:0000313" key="5">
    <source>
        <dbReference type="EMBL" id="MBB6466097.1"/>
    </source>
</evidence>
<dbReference type="InterPro" id="IPR000914">
    <property type="entry name" value="SBP_5_dom"/>
</dbReference>
<dbReference type="PANTHER" id="PTHR30290">
    <property type="entry name" value="PERIPLASMIC BINDING COMPONENT OF ABC TRANSPORTER"/>
    <property type="match status" value="1"/>
</dbReference>
<dbReference type="InterPro" id="IPR030678">
    <property type="entry name" value="Peptide/Ni-bd"/>
</dbReference>
<dbReference type="InterPro" id="IPR039424">
    <property type="entry name" value="SBP_5"/>
</dbReference>
<evidence type="ECO:0000313" key="6">
    <source>
        <dbReference type="Proteomes" id="UP000532373"/>
    </source>
</evidence>
<dbReference type="PANTHER" id="PTHR30290:SF34">
    <property type="entry name" value="ABC TRANSPORTER, PERIPLASMIC OLIGO-PEPTIDE BINDING PROTEIN, PUTATIVE-RELATED"/>
    <property type="match status" value="1"/>
</dbReference>
<dbReference type="GO" id="GO:0030288">
    <property type="term" value="C:outer membrane-bounded periplasmic space"/>
    <property type="evidence" value="ECO:0007669"/>
    <property type="project" value="UniProtKB-ARBA"/>
</dbReference>
<dbReference type="GO" id="GO:1904680">
    <property type="term" value="F:peptide transmembrane transporter activity"/>
    <property type="evidence" value="ECO:0007669"/>
    <property type="project" value="TreeGrafter"/>
</dbReference>
<dbReference type="Proteomes" id="UP000532373">
    <property type="component" value="Unassembled WGS sequence"/>
</dbReference>
<evidence type="ECO:0000259" key="4">
    <source>
        <dbReference type="Pfam" id="PF00496"/>
    </source>
</evidence>
<keyword evidence="3" id="KW-0732">Signal</keyword>
<dbReference type="EMBL" id="JACHGI010000002">
    <property type="protein sequence ID" value="MBB6466097.1"/>
    <property type="molecule type" value="Genomic_DNA"/>
</dbReference>
<evidence type="ECO:0000256" key="1">
    <source>
        <dbReference type="ARBA" id="ARBA00004418"/>
    </source>
</evidence>
<feature type="domain" description="Solute-binding protein family 5" evidence="4">
    <location>
        <begin position="98"/>
        <end position="542"/>
    </location>
</feature>
<protein>
    <submittedName>
        <fullName evidence="5">Peptide/nickel transport system substrate-binding protein</fullName>
    </submittedName>
</protein>
<dbReference type="Gene3D" id="3.40.190.10">
    <property type="entry name" value="Periplasmic binding protein-like II"/>
    <property type="match status" value="1"/>
</dbReference>
<accession>A0A8E1WCY8</accession>
<reference evidence="5 6" key="1">
    <citation type="submission" date="2020-08" db="EMBL/GenBank/DDBJ databases">
        <title>Genomic Encyclopedia of Type Strains, Phase IV (KMG-IV): sequencing the most valuable type-strain genomes for metagenomic binning, comparative biology and taxonomic classification.</title>
        <authorList>
            <person name="Goeker M."/>
        </authorList>
    </citation>
    <scope>NUCLEOTIDE SEQUENCE [LARGE SCALE GENOMIC DNA]</scope>
    <source>
        <strain evidence="5 6">DSM 17454</strain>
    </source>
</reference>
<dbReference type="Gene3D" id="3.10.105.10">
    <property type="entry name" value="Dipeptide-binding Protein, Domain 3"/>
    <property type="match status" value="1"/>
</dbReference>
<feature type="chain" id="PRO_5034031698" evidence="3">
    <location>
        <begin position="24"/>
        <end position="643"/>
    </location>
</feature>
<dbReference type="PIRSF" id="PIRSF002741">
    <property type="entry name" value="MppA"/>
    <property type="match status" value="1"/>
</dbReference>
<sequence length="643" mass="70633">MMKLALALAMGMGLAVAAAPAMAETKNPGTFVFMWTDDIQSFDPAYIANTPSSYGALNIYSRLLNFNGSKISEFVPSLSTEVPSLENGLIKQGDDGSVTYTFPIRKGVFAHKVGVKGADGKITWEYYDKLTDAQKAAIEPGYGQITPDDVRYSLLRAILQGQSWMSNAITEVITAGKYTDIAKWVETEGKVKSFAEASPETLRAVYDQLASQIVVDGDNVALKLPKSFPATLGVIALPFGTSVLDKEWVASVGGWDGSGDSWKAHYRPELGANPLFAEENGTGPFMLEEWDRTDRRITLKRFDNYFMGPAKLERVVMRTVPEWTTRRLQLLSGDADFVAAPVEFIDELSKTEGVKVIDGLQKVFSRGVFFAWPLDDNDNPAIGSGKLDGAGIPPDFFGDIDVRKGFNYAQNYDALINQVLLGKTVQSRGPTVRGIMGYRADSPVYSYDPAKAEEHFKKAFGGKLWDVGFTFTAYVTEGNPQLTAALSALQMGLSRINPKFKMQIQALPWASVSDKLNNREKPAAPLTVMGWGPDYSDPGGPLGAASYYLSPTGLVGGMAGKGYRDLMAEKFKPLLDEAWASNDPAVREPIYAKLQEMSYDYATTQFLWEDFGYVVTRSNIDGYVDNMILYGAWDFYPVTKAND</sequence>
<dbReference type="SUPFAM" id="SSF53850">
    <property type="entry name" value="Periplasmic binding protein-like II"/>
    <property type="match status" value="1"/>
</dbReference>